<reference evidence="2" key="3">
    <citation type="journal article" date="2000" name="Genome Res.">
        <title>RIKEN integrated sequence analysis (RISA) system--384-format sequencing pipeline with 384 multicapillary sequencer.</title>
        <authorList>
            <person name="Shibata K."/>
            <person name="Itoh M."/>
            <person name="Aizawa K."/>
            <person name="Nagaoka S."/>
            <person name="Sasaki N."/>
            <person name="Carninci P."/>
            <person name="Konno H."/>
            <person name="Akiyama J."/>
            <person name="Nishi K."/>
            <person name="Kitsunai T."/>
            <person name="Tashiro H."/>
            <person name="Itoh M."/>
            <person name="Sumi N."/>
            <person name="Ishii Y."/>
            <person name="Nakamura S."/>
            <person name="Hazama M."/>
            <person name="Nishine T."/>
            <person name="Harada A."/>
            <person name="Yamamoto R."/>
            <person name="Matsumoto H."/>
            <person name="Sakaguchi S."/>
            <person name="Ikegami T."/>
            <person name="Kashiwagi K."/>
            <person name="Fujiwake S."/>
            <person name="Inoue K."/>
            <person name="Togawa Y."/>
            <person name="Izawa M."/>
            <person name="Ohara E."/>
            <person name="Watahiki M."/>
            <person name="Yoneda Y."/>
            <person name="Ishikawa T."/>
            <person name="Ozawa K."/>
            <person name="Tanaka T."/>
            <person name="Matsuura S."/>
            <person name="Kawai J."/>
            <person name="Okazaki Y."/>
            <person name="Muramatsu M."/>
            <person name="Inoue Y."/>
            <person name="Kira A."/>
            <person name="Hayashizaki Y."/>
        </authorList>
    </citation>
    <scope>NUCLEOTIDE SEQUENCE</scope>
    <source>
        <tissue evidence="2">Lung</tissue>
    </source>
</reference>
<reference evidence="2" key="6">
    <citation type="submission" date="2004-03" db="EMBL/GenBank/DDBJ databases">
        <authorList>
            <person name="Arakawa T."/>
            <person name="Carninci P."/>
            <person name="Fukuda S."/>
            <person name="Hashizume W."/>
            <person name="Hayashida K."/>
            <person name="Hori F."/>
            <person name="Iida J."/>
            <person name="Imamura K."/>
            <person name="Imotani K."/>
            <person name="Itoh M."/>
            <person name="Kanagawa S."/>
            <person name="Kawai J."/>
            <person name="Kojima M."/>
            <person name="Konno H."/>
            <person name="Murata M."/>
            <person name="Nakamura M."/>
            <person name="Ninomiya N."/>
            <person name="Nishiyori H."/>
            <person name="Nomura K."/>
            <person name="Ohno M."/>
            <person name="Sakazume N."/>
            <person name="Sano H."/>
            <person name="Sasaki D."/>
            <person name="Shibata K."/>
            <person name="Shiraki T."/>
            <person name="Tagami M."/>
            <person name="Tagami Y."/>
            <person name="Waki K."/>
            <person name="Watahiki A."/>
            <person name="Muramatsu M."/>
            <person name="Hayashizaki Y."/>
        </authorList>
    </citation>
    <scope>NUCLEOTIDE SEQUENCE</scope>
    <source>
        <tissue evidence="2">Lung</tissue>
    </source>
</reference>
<sequence length="76" mass="8997">MDHNPKNGVSRNPGKIKKRDHILCLKNLCKSITIHINLLRFILTLLHFFCKVGFPLFIFFFPGDFSFFSMFTNKYK</sequence>
<reference evidence="2" key="5">
    <citation type="journal article" date="2002" name="Nature">
        <title>Analysis of the mouse transcriptome based on functional annotation of 60,770 full-length cDNAs.</title>
        <authorList>
            <consortium name="The FANTOM Consortium and the RIKEN Genome Exploration Research Group Phase I and II Team"/>
        </authorList>
    </citation>
    <scope>NUCLEOTIDE SEQUENCE</scope>
    <source>
        <tissue evidence="2">Lung</tissue>
    </source>
</reference>
<dbReference type="EMBL" id="AK144873">
    <property type="protein sequence ID" value="BAE26110.1"/>
    <property type="molecule type" value="mRNA"/>
</dbReference>
<name>Q3UMI8_MOUSE</name>
<feature type="transmembrane region" description="Helical" evidence="1">
    <location>
        <begin position="38"/>
        <end position="61"/>
    </location>
</feature>
<reference evidence="2" key="1">
    <citation type="journal article" date="1999" name="Methods Enzymol.">
        <title>High-efficiency full-length cDNA cloning.</title>
        <authorList>
            <person name="Carninci P."/>
            <person name="Hayashizaki Y."/>
        </authorList>
    </citation>
    <scope>NUCLEOTIDE SEQUENCE</scope>
    <source>
        <tissue evidence="2">Lung</tissue>
    </source>
</reference>
<dbReference type="AGR" id="MGI:97824"/>
<gene>
    <name evidence="3" type="primary">Pvt1</name>
    <name evidence="3" type="synonym">Gm10368</name>
</gene>
<accession>Q3UMI8</accession>
<proteinExistence type="evidence at transcript level"/>
<reference evidence="2" key="2">
    <citation type="journal article" date="2000" name="Genome Res.">
        <title>Normalization and subtraction of cap-trapper-selected cDNAs to prepare full-length cDNA libraries for rapid discovery of new genes.</title>
        <authorList>
            <person name="Carninci P."/>
            <person name="Shibata Y."/>
            <person name="Hayatsu N."/>
            <person name="Sugahara Y."/>
            <person name="Shibata K."/>
            <person name="Itoh M."/>
            <person name="Konno H."/>
            <person name="Okazaki Y."/>
            <person name="Muramatsu M."/>
            <person name="Hayashizaki Y."/>
        </authorList>
    </citation>
    <scope>NUCLEOTIDE SEQUENCE</scope>
    <source>
        <tissue evidence="2">Lung</tissue>
    </source>
</reference>
<keyword evidence="1" id="KW-0472">Membrane</keyword>
<evidence type="ECO:0000313" key="3">
    <source>
        <dbReference type="MGI" id="MGI:97824"/>
    </source>
</evidence>
<evidence type="ECO:0000256" key="1">
    <source>
        <dbReference type="SAM" id="Phobius"/>
    </source>
</evidence>
<reference evidence="2" key="8">
    <citation type="journal article" date="2005" name="Science">
        <title>Antisense Transcription in the Mammalian Transcriptome.</title>
        <authorList>
            <consortium name="RIKEN Genome Exploration Research Group and Genome Science Group (Genome Network Project Core Group) and the FANTOM Consortium"/>
        </authorList>
    </citation>
    <scope>NUCLEOTIDE SEQUENCE</scope>
    <source>
        <tissue evidence="2">Lung</tissue>
    </source>
</reference>
<evidence type="ECO:0000313" key="2">
    <source>
        <dbReference type="EMBL" id="BAE26110.1"/>
    </source>
</evidence>
<reference evidence="2" key="4">
    <citation type="journal article" date="2001" name="Nature">
        <title>Functional annotation of a full-length mouse cDNA collection.</title>
        <authorList>
            <consortium name="The RIKEN Genome Exploration Research Group Phase II Team and the FANTOM Consortium"/>
        </authorList>
    </citation>
    <scope>NUCLEOTIDE SEQUENCE</scope>
    <source>
        <tissue evidence="2">Lung</tissue>
    </source>
</reference>
<keyword evidence="1" id="KW-0812">Transmembrane</keyword>
<protein>
    <submittedName>
        <fullName evidence="2">Uncharacterized protein</fullName>
    </submittedName>
</protein>
<dbReference type="MGI" id="MGI:97824">
    <property type="gene designation" value="Pvt1"/>
</dbReference>
<reference evidence="2" key="7">
    <citation type="journal article" date="2005" name="Science">
        <title>The Transcriptional Landscape of the Mammalian Genome.</title>
        <authorList>
            <consortium name="The FANTOM Consortium"/>
            <consortium name="Riken Genome Exploration Research Group and Genome Science Group (Genome Network Project Core Group)"/>
        </authorList>
    </citation>
    <scope>NUCLEOTIDE SEQUENCE</scope>
    <source>
        <tissue evidence="2">Lung</tissue>
    </source>
</reference>
<organism evidence="2">
    <name type="scientific">Mus musculus</name>
    <name type="common">Mouse</name>
    <dbReference type="NCBI Taxonomy" id="10090"/>
    <lineage>
        <taxon>Eukaryota</taxon>
        <taxon>Metazoa</taxon>
        <taxon>Chordata</taxon>
        <taxon>Craniata</taxon>
        <taxon>Vertebrata</taxon>
        <taxon>Euteleostomi</taxon>
        <taxon>Mammalia</taxon>
        <taxon>Eutheria</taxon>
        <taxon>Euarchontoglires</taxon>
        <taxon>Glires</taxon>
        <taxon>Rodentia</taxon>
        <taxon>Myomorpha</taxon>
        <taxon>Muroidea</taxon>
        <taxon>Muridae</taxon>
        <taxon>Murinae</taxon>
        <taxon>Mus</taxon>
        <taxon>Mus</taxon>
    </lineage>
</organism>
<keyword evidence="1" id="KW-1133">Transmembrane helix</keyword>
<dbReference type="AlphaFoldDB" id="Q3UMI8"/>